<dbReference type="EMBL" id="CP002482">
    <property type="protein sequence ID" value="ADW71256.1"/>
    <property type="molecule type" value="Genomic_DNA"/>
</dbReference>
<dbReference type="CDD" id="cd01392">
    <property type="entry name" value="HTH_LacI"/>
    <property type="match status" value="1"/>
</dbReference>
<gene>
    <name evidence="5" type="ordered locus">AciX9_3982</name>
</gene>
<dbReference type="InterPro" id="IPR010982">
    <property type="entry name" value="Lambda_DNA-bd_dom_sf"/>
</dbReference>
<dbReference type="Pfam" id="PF13377">
    <property type="entry name" value="Peripla_BP_3"/>
    <property type="match status" value="1"/>
</dbReference>
<dbReference type="GO" id="GO:0000976">
    <property type="term" value="F:transcription cis-regulatory region binding"/>
    <property type="evidence" value="ECO:0007669"/>
    <property type="project" value="TreeGrafter"/>
</dbReference>
<evidence type="ECO:0000256" key="1">
    <source>
        <dbReference type="ARBA" id="ARBA00023015"/>
    </source>
</evidence>
<evidence type="ECO:0000256" key="2">
    <source>
        <dbReference type="ARBA" id="ARBA00023125"/>
    </source>
</evidence>
<dbReference type="CDD" id="cd06267">
    <property type="entry name" value="PBP1_LacI_sugar_binding-like"/>
    <property type="match status" value="1"/>
</dbReference>
<dbReference type="GO" id="GO:0003700">
    <property type="term" value="F:DNA-binding transcription factor activity"/>
    <property type="evidence" value="ECO:0007669"/>
    <property type="project" value="TreeGrafter"/>
</dbReference>
<dbReference type="PANTHER" id="PTHR30146">
    <property type="entry name" value="LACI-RELATED TRANSCRIPTIONAL REPRESSOR"/>
    <property type="match status" value="1"/>
</dbReference>
<reference evidence="6" key="1">
    <citation type="submission" date="2011-01" db="EMBL/GenBank/DDBJ databases">
        <title>Complete sequence of plasmid2 of Acidobacterium sp. MP5ACTX9.</title>
        <authorList>
            <consortium name="US DOE Joint Genome Institute"/>
            <person name="Lucas S."/>
            <person name="Copeland A."/>
            <person name="Lapidus A."/>
            <person name="Cheng J.-F."/>
            <person name="Goodwin L."/>
            <person name="Pitluck S."/>
            <person name="Teshima H."/>
            <person name="Detter J.C."/>
            <person name="Han C."/>
            <person name="Tapia R."/>
            <person name="Land M."/>
            <person name="Hauser L."/>
            <person name="Kyrpides N."/>
            <person name="Ivanova N."/>
            <person name="Ovchinnikova G."/>
            <person name="Pagani I."/>
            <person name="Rawat S.R."/>
            <person name="Mannisto M."/>
            <person name="Haggblom M.M."/>
            <person name="Woyke T."/>
        </authorList>
    </citation>
    <scope>NUCLEOTIDE SEQUENCE [LARGE SCALE GENOMIC DNA]</scope>
    <source>
        <strain evidence="6">MP5ACTX9</strain>
        <plasmid evidence="6">Plasmid pACIX902</plasmid>
    </source>
</reference>
<dbReference type="InterPro" id="IPR046335">
    <property type="entry name" value="LacI/GalR-like_sensor"/>
</dbReference>
<dbReference type="Pfam" id="PF00356">
    <property type="entry name" value="LacI"/>
    <property type="match status" value="1"/>
</dbReference>
<keyword evidence="5" id="KW-0614">Plasmid</keyword>
<dbReference type="AlphaFoldDB" id="E8X6V6"/>
<feature type="domain" description="HTH lacI-type" evidence="4">
    <location>
        <begin position="15"/>
        <end position="71"/>
    </location>
</feature>
<evidence type="ECO:0000313" key="6">
    <source>
        <dbReference type="Proteomes" id="UP000000343"/>
    </source>
</evidence>
<accession>E8X6V6</accession>
<geneLocation type="plasmid" evidence="5 6">
    <name>pACIX902</name>
</geneLocation>
<dbReference type="PANTHER" id="PTHR30146:SF155">
    <property type="entry name" value="ALANINE RACEMASE"/>
    <property type="match status" value="1"/>
</dbReference>
<sequence>MPKKTAVNLAGGRRVGLKMLAEYLDLSPATVSFVLNNAPGRSIPPATRERVKAAAKKFGYQPSLIARSLQGLTTRTIGILIPELGEGYHSQVLSGAADLLMQEGYFFFTAHHRHKKDLVAEYPQLLRSRGIDGILAIDTHLEAELPAPAVCVAGHTVIPGLTNVVLDHHRAAELALGHLYRLGHRKIAYMHGQPFSSDSKTRWNATLQVARALSLRVSPDLVIRLDKDMSSPELGYPGIHQLLLRRKDFTAVLCFNDVSAIGSIRALHDAGLRVPHDVSVLGFDDIQAAAYVVPSLTTIRQPLHQMGSMAASLLLKKLAHEKIPDVVKLDPELVVRESTAAVRAVVRAARGTGKAGGAG</sequence>
<organism evidence="6">
    <name type="scientific">Granulicella tundricola (strain ATCC BAA-1859 / DSM 23138 / MP5ACTX9)</name>
    <dbReference type="NCBI Taxonomy" id="1198114"/>
    <lineage>
        <taxon>Bacteria</taxon>
        <taxon>Pseudomonadati</taxon>
        <taxon>Acidobacteriota</taxon>
        <taxon>Terriglobia</taxon>
        <taxon>Terriglobales</taxon>
        <taxon>Acidobacteriaceae</taxon>
        <taxon>Granulicella</taxon>
    </lineage>
</organism>
<dbReference type="Proteomes" id="UP000000343">
    <property type="component" value="Plasmid pACIX902"/>
</dbReference>
<evidence type="ECO:0000256" key="3">
    <source>
        <dbReference type="ARBA" id="ARBA00023163"/>
    </source>
</evidence>
<keyword evidence="1" id="KW-0805">Transcription regulation</keyword>
<dbReference type="Gene3D" id="3.40.50.2300">
    <property type="match status" value="2"/>
</dbReference>
<keyword evidence="6" id="KW-1185">Reference proteome</keyword>
<name>E8X6V6_GRATM</name>
<dbReference type="InterPro" id="IPR000843">
    <property type="entry name" value="HTH_LacI"/>
</dbReference>
<dbReference type="KEGG" id="acm:AciX9_3982"/>
<dbReference type="SUPFAM" id="SSF47413">
    <property type="entry name" value="lambda repressor-like DNA-binding domains"/>
    <property type="match status" value="1"/>
</dbReference>
<dbReference type="HOGENOM" id="CLU_037628_6_1_0"/>
<proteinExistence type="predicted"/>
<dbReference type="SMART" id="SM00354">
    <property type="entry name" value="HTH_LACI"/>
    <property type="match status" value="1"/>
</dbReference>
<dbReference type="SUPFAM" id="SSF53822">
    <property type="entry name" value="Periplasmic binding protein-like I"/>
    <property type="match status" value="1"/>
</dbReference>
<evidence type="ECO:0000313" key="5">
    <source>
        <dbReference type="EMBL" id="ADW71256.1"/>
    </source>
</evidence>
<evidence type="ECO:0000259" key="4">
    <source>
        <dbReference type="PROSITE" id="PS50932"/>
    </source>
</evidence>
<dbReference type="RefSeq" id="WP_013582274.1">
    <property type="nucleotide sequence ID" value="NC_015065.1"/>
</dbReference>
<dbReference type="PROSITE" id="PS50932">
    <property type="entry name" value="HTH_LACI_2"/>
    <property type="match status" value="1"/>
</dbReference>
<dbReference type="Gene3D" id="1.10.260.40">
    <property type="entry name" value="lambda repressor-like DNA-binding domains"/>
    <property type="match status" value="1"/>
</dbReference>
<protein>
    <submittedName>
        <fullName evidence="5">Transcriptional regulator, LacI family</fullName>
    </submittedName>
</protein>
<keyword evidence="2" id="KW-0238">DNA-binding</keyword>
<keyword evidence="3" id="KW-0804">Transcription</keyword>
<dbReference type="InterPro" id="IPR028082">
    <property type="entry name" value="Peripla_BP_I"/>
</dbReference>